<dbReference type="Gene3D" id="3.40.190.10">
    <property type="entry name" value="Periplasmic binding protein-like II"/>
    <property type="match status" value="2"/>
</dbReference>
<evidence type="ECO:0000256" key="1">
    <source>
        <dbReference type="ARBA" id="ARBA00008520"/>
    </source>
</evidence>
<dbReference type="EMBL" id="CADCTR010000525">
    <property type="protein sequence ID" value="CAA9246602.1"/>
    <property type="molecule type" value="Genomic_DNA"/>
</dbReference>
<keyword evidence="2" id="KW-0813">Transport</keyword>
<dbReference type="GO" id="GO:0042956">
    <property type="term" value="P:maltodextrin transmembrane transport"/>
    <property type="evidence" value="ECO:0007669"/>
    <property type="project" value="TreeGrafter"/>
</dbReference>
<evidence type="ECO:0000313" key="4">
    <source>
        <dbReference type="EMBL" id="CAA9246602.1"/>
    </source>
</evidence>
<reference evidence="4" key="1">
    <citation type="submission" date="2020-02" db="EMBL/GenBank/DDBJ databases">
        <authorList>
            <person name="Meier V. D."/>
        </authorList>
    </citation>
    <scope>NUCLEOTIDE SEQUENCE</scope>
    <source>
        <strain evidence="4">AVDCRST_MAG93</strain>
    </source>
</reference>
<feature type="non-terminal residue" evidence="4">
    <location>
        <position position="1"/>
    </location>
</feature>
<dbReference type="PANTHER" id="PTHR30061:SF50">
    <property type="entry name" value="MALTOSE_MALTODEXTRIN-BINDING PERIPLASMIC PROTEIN"/>
    <property type="match status" value="1"/>
</dbReference>
<evidence type="ECO:0000256" key="2">
    <source>
        <dbReference type="ARBA" id="ARBA00022448"/>
    </source>
</evidence>
<comment type="similarity">
    <text evidence="1">Belongs to the bacterial solute-binding protein 1 family.</text>
</comment>
<dbReference type="GO" id="GO:0055052">
    <property type="term" value="C:ATP-binding cassette (ABC) transporter complex, substrate-binding subunit-containing"/>
    <property type="evidence" value="ECO:0007669"/>
    <property type="project" value="TreeGrafter"/>
</dbReference>
<dbReference type="GO" id="GO:0015768">
    <property type="term" value="P:maltose transport"/>
    <property type="evidence" value="ECO:0007669"/>
    <property type="project" value="TreeGrafter"/>
</dbReference>
<proteinExistence type="inferred from homology"/>
<dbReference type="GO" id="GO:1901982">
    <property type="term" value="F:maltose binding"/>
    <property type="evidence" value="ECO:0007669"/>
    <property type="project" value="TreeGrafter"/>
</dbReference>
<gene>
    <name evidence="4" type="ORF">AVDCRST_MAG93-1556</name>
</gene>
<dbReference type="AlphaFoldDB" id="A0A6J4ICH9"/>
<sequence>EEAGLDPAALPATWDDVRSMCEAVEALGNPLITGWGYNASSSTLNTTFYPFLYQAGGRPISEDGKTATFNSEAGVEALTFIVDLFKKGWSPQEYLQPIDEGQDPFTQGSQALSNHIFAAGVVALRQNVPDMRYAINPVLKHDEQWGFGGMRSWAVSESSQNKEAAAALVEFLARPENAKRHGEAFGTFPALAAAREGIFANDEELAGIASHLEHTFGEQKHKYGRDLMALVVPQIQAAIIGEKEPKQALDEAAVAVNDLFAKG</sequence>
<name>A0A6J4ICH9_9CHLR</name>
<dbReference type="PANTHER" id="PTHR30061">
    <property type="entry name" value="MALTOSE-BINDING PERIPLASMIC PROTEIN"/>
    <property type="match status" value="1"/>
</dbReference>
<evidence type="ECO:0000256" key="3">
    <source>
        <dbReference type="ARBA" id="ARBA00022729"/>
    </source>
</evidence>
<dbReference type="SUPFAM" id="SSF53850">
    <property type="entry name" value="Periplasmic binding protein-like II"/>
    <property type="match status" value="1"/>
</dbReference>
<evidence type="ECO:0008006" key="5">
    <source>
        <dbReference type="Google" id="ProtNLM"/>
    </source>
</evidence>
<protein>
    <recommendedName>
        <fullName evidence="5">ABC transporter, substrate-binding protein (Cluster 1, maltose/g3p/polyamine/iron)</fullName>
    </recommendedName>
</protein>
<organism evidence="4">
    <name type="scientific">uncultured Chloroflexia bacterium</name>
    <dbReference type="NCBI Taxonomy" id="1672391"/>
    <lineage>
        <taxon>Bacteria</taxon>
        <taxon>Bacillati</taxon>
        <taxon>Chloroflexota</taxon>
        <taxon>Chloroflexia</taxon>
        <taxon>environmental samples</taxon>
    </lineage>
</organism>
<keyword evidence="3" id="KW-0732">Signal</keyword>
<accession>A0A6J4ICH9</accession>
<dbReference type="InterPro" id="IPR006059">
    <property type="entry name" value="SBP"/>
</dbReference>
<dbReference type="Pfam" id="PF01547">
    <property type="entry name" value="SBP_bac_1"/>
    <property type="match status" value="1"/>
</dbReference>